<dbReference type="AlphaFoldDB" id="A0AAE1BB35"/>
<evidence type="ECO:0000256" key="1">
    <source>
        <dbReference type="SAM" id="MobiDB-lite"/>
    </source>
</evidence>
<feature type="region of interest" description="Disordered" evidence="1">
    <location>
        <begin position="68"/>
        <end position="92"/>
    </location>
</feature>
<reference evidence="2" key="1">
    <citation type="journal article" date="2023" name="G3 (Bethesda)">
        <title>A reference genome for the long-term kleptoplast-retaining sea slug Elysia crispata morphotype clarki.</title>
        <authorList>
            <person name="Eastman K.E."/>
            <person name="Pendleton A.L."/>
            <person name="Shaikh M.A."/>
            <person name="Suttiyut T."/>
            <person name="Ogas R."/>
            <person name="Tomko P."/>
            <person name="Gavelis G."/>
            <person name="Widhalm J.R."/>
            <person name="Wisecaver J.H."/>
        </authorList>
    </citation>
    <scope>NUCLEOTIDE SEQUENCE</scope>
    <source>
        <strain evidence="2">ECLA1</strain>
    </source>
</reference>
<comment type="caution">
    <text evidence="2">The sequence shown here is derived from an EMBL/GenBank/DDBJ whole genome shotgun (WGS) entry which is preliminary data.</text>
</comment>
<gene>
    <name evidence="2" type="ORF">RRG08_064566</name>
</gene>
<evidence type="ECO:0000313" key="2">
    <source>
        <dbReference type="EMBL" id="KAK3801972.1"/>
    </source>
</evidence>
<organism evidence="2 3">
    <name type="scientific">Elysia crispata</name>
    <name type="common">lettuce slug</name>
    <dbReference type="NCBI Taxonomy" id="231223"/>
    <lineage>
        <taxon>Eukaryota</taxon>
        <taxon>Metazoa</taxon>
        <taxon>Spiralia</taxon>
        <taxon>Lophotrochozoa</taxon>
        <taxon>Mollusca</taxon>
        <taxon>Gastropoda</taxon>
        <taxon>Heterobranchia</taxon>
        <taxon>Euthyneura</taxon>
        <taxon>Panpulmonata</taxon>
        <taxon>Sacoglossa</taxon>
        <taxon>Placobranchoidea</taxon>
        <taxon>Plakobranchidae</taxon>
        <taxon>Elysia</taxon>
    </lineage>
</organism>
<sequence>MHVKHKLRRNAMHEASHFGNRRGSGQRTSCPHPHRLRWPPITQKAMRWREAVRELCASVCVWIHAQSNEDHDASTDTGPMTRSPPRDLNHLH</sequence>
<keyword evidence="3" id="KW-1185">Reference proteome</keyword>
<name>A0AAE1BB35_9GAST</name>
<dbReference type="EMBL" id="JAWDGP010000269">
    <property type="protein sequence ID" value="KAK3801972.1"/>
    <property type="molecule type" value="Genomic_DNA"/>
</dbReference>
<feature type="compositionally biased region" description="Basic residues" evidence="1">
    <location>
        <begin position="1"/>
        <end position="10"/>
    </location>
</feature>
<evidence type="ECO:0000313" key="3">
    <source>
        <dbReference type="Proteomes" id="UP001283361"/>
    </source>
</evidence>
<proteinExistence type="predicted"/>
<protein>
    <submittedName>
        <fullName evidence="2">Uncharacterized protein</fullName>
    </submittedName>
</protein>
<dbReference type="Proteomes" id="UP001283361">
    <property type="component" value="Unassembled WGS sequence"/>
</dbReference>
<accession>A0AAE1BB35</accession>
<feature type="region of interest" description="Disordered" evidence="1">
    <location>
        <begin position="1"/>
        <end position="38"/>
    </location>
</feature>